<organism evidence="1">
    <name type="scientific">viral metagenome</name>
    <dbReference type="NCBI Taxonomy" id="1070528"/>
    <lineage>
        <taxon>unclassified sequences</taxon>
        <taxon>metagenomes</taxon>
        <taxon>organismal metagenomes</taxon>
    </lineage>
</organism>
<evidence type="ECO:0000313" key="1">
    <source>
        <dbReference type="EMBL" id="QJA66656.1"/>
    </source>
</evidence>
<gene>
    <name evidence="1" type="ORF">MM415B00340_0040</name>
</gene>
<protein>
    <submittedName>
        <fullName evidence="1">Uncharacterized protein</fullName>
    </submittedName>
</protein>
<sequence length="68" mass="7650">MTDSQEEQPLEKRIHARCPICHGVREVGWVQMEGQVGEPIVVTVEQPCPDCEPSFKRDPECQEVSLTG</sequence>
<reference evidence="1" key="1">
    <citation type="submission" date="2020-03" db="EMBL/GenBank/DDBJ databases">
        <title>The deep terrestrial virosphere.</title>
        <authorList>
            <person name="Holmfeldt K."/>
            <person name="Nilsson E."/>
            <person name="Simone D."/>
            <person name="Lopez-Fernandez M."/>
            <person name="Wu X."/>
            <person name="de Brujin I."/>
            <person name="Lundin D."/>
            <person name="Andersson A."/>
            <person name="Bertilsson S."/>
            <person name="Dopson M."/>
        </authorList>
    </citation>
    <scope>NUCLEOTIDE SEQUENCE</scope>
    <source>
        <strain evidence="1">MM415B00340</strain>
    </source>
</reference>
<proteinExistence type="predicted"/>
<name>A0A6M3JA40_9ZZZZ</name>
<accession>A0A6M3JA40</accession>
<dbReference type="EMBL" id="MT141558">
    <property type="protein sequence ID" value="QJA66656.1"/>
    <property type="molecule type" value="Genomic_DNA"/>
</dbReference>
<dbReference type="AlphaFoldDB" id="A0A6M3JA40"/>